<sequence>MQVCRKHLHRTKVHFSRKCPASGREGTNLSLYKGKHEEDLQEKGRKSSQKTTELSIKNKKEKHGSLHFFPMKQTWMENGKSWFCSEATFLATKLAWRINVKHVSVDLLKVLVLL</sequence>
<feature type="region of interest" description="Disordered" evidence="1">
    <location>
        <begin position="15"/>
        <end position="56"/>
    </location>
</feature>
<reference evidence="2" key="2">
    <citation type="journal article" date="2015" name="Fish Shellfish Immunol.">
        <title>Early steps in the European eel (Anguilla anguilla)-Vibrio vulnificus interaction in the gills: Role of the RtxA13 toxin.</title>
        <authorList>
            <person name="Callol A."/>
            <person name="Pajuelo D."/>
            <person name="Ebbesson L."/>
            <person name="Teles M."/>
            <person name="MacKenzie S."/>
            <person name="Amaro C."/>
        </authorList>
    </citation>
    <scope>NUCLEOTIDE SEQUENCE</scope>
</reference>
<accession>A0A0E9X059</accession>
<organism evidence="2">
    <name type="scientific">Anguilla anguilla</name>
    <name type="common">European freshwater eel</name>
    <name type="synonym">Muraena anguilla</name>
    <dbReference type="NCBI Taxonomy" id="7936"/>
    <lineage>
        <taxon>Eukaryota</taxon>
        <taxon>Metazoa</taxon>
        <taxon>Chordata</taxon>
        <taxon>Craniata</taxon>
        <taxon>Vertebrata</taxon>
        <taxon>Euteleostomi</taxon>
        <taxon>Actinopterygii</taxon>
        <taxon>Neopterygii</taxon>
        <taxon>Teleostei</taxon>
        <taxon>Anguilliformes</taxon>
        <taxon>Anguillidae</taxon>
        <taxon>Anguilla</taxon>
    </lineage>
</organism>
<reference evidence="2" key="1">
    <citation type="submission" date="2014-11" db="EMBL/GenBank/DDBJ databases">
        <authorList>
            <person name="Amaro Gonzalez C."/>
        </authorList>
    </citation>
    <scope>NUCLEOTIDE SEQUENCE</scope>
</reference>
<proteinExistence type="predicted"/>
<evidence type="ECO:0000256" key="1">
    <source>
        <dbReference type="SAM" id="MobiDB-lite"/>
    </source>
</evidence>
<evidence type="ECO:0000313" key="2">
    <source>
        <dbReference type="EMBL" id="JAH95979.1"/>
    </source>
</evidence>
<name>A0A0E9X059_ANGAN</name>
<protein>
    <submittedName>
        <fullName evidence="2">Uncharacterized protein</fullName>
    </submittedName>
</protein>
<feature type="compositionally biased region" description="Basic and acidic residues" evidence="1">
    <location>
        <begin position="34"/>
        <end position="45"/>
    </location>
</feature>
<dbReference type="AlphaFoldDB" id="A0A0E9X059"/>
<dbReference type="EMBL" id="GBXM01012598">
    <property type="protein sequence ID" value="JAH95979.1"/>
    <property type="molecule type" value="Transcribed_RNA"/>
</dbReference>